<dbReference type="InterPro" id="IPR010104">
    <property type="entry name" value="TonB_rcpt_bac"/>
</dbReference>
<evidence type="ECO:0000259" key="7">
    <source>
        <dbReference type="Pfam" id="PF07715"/>
    </source>
</evidence>
<gene>
    <name evidence="8" type="ORF">ARC20_00640</name>
</gene>
<dbReference type="InterPro" id="IPR036942">
    <property type="entry name" value="Beta-barrel_TonB_sf"/>
</dbReference>
<dbReference type="SUPFAM" id="SSF56935">
    <property type="entry name" value="Porins"/>
    <property type="match status" value="1"/>
</dbReference>
<dbReference type="Gene3D" id="2.170.130.10">
    <property type="entry name" value="TonB-dependent receptor, plug domain"/>
    <property type="match status" value="1"/>
</dbReference>
<dbReference type="InterPro" id="IPR000531">
    <property type="entry name" value="Beta-barrel_TonB"/>
</dbReference>
<name>A0A0R0AM42_9GAMM</name>
<dbReference type="RefSeq" id="WP_057646550.1">
    <property type="nucleotide sequence ID" value="NZ_LLXU01000076.1"/>
</dbReference>
<comment type="similarity">
    <text evidence="4">Belongs to the TonB-dependent receptor family.</text>
</comment>
<accession>A0A0R0AM42</accession>
<proteinExistence type="inferred from homology"/>
<keyword evidence="2 4" id="KW-0472">Membrane</keyword>
<evidence type="ECO:0000313" key="8">
    <source>
        <dbReference type="EMBL" id="KRG43314.1"/>
    </source>
</evidence>
<dbReference type="InterPro" id="IPR037066">
    <property type="entry name" value="Plug_dom_sf"/>
</dbReference>
<dbReference type="Proteomes" id="UP000051802">
    <property type="component" value="Unassembled WGS sequence"/>
</dbReference>
<evidence type="ECO:0000256" key="4">
    <source>
        <dbReference type="RuleBase" id="RU003357"/>
    </source>
</evidence>
<dbReference type="STRING" id="676599.ARC20_00640"/>
<evidence type="ECO:0000256" key="2">
    <source>
        <dbReference type="ARBA" id="ARBA00023136"/>
    </source>
</evidence>
<dbReference type="NCBIfam" id="TIGR01782">
    <property type="entry name" value="TonB-Xanth-Caul"/>
    <property type="match status" value="1"/>
</dbReference>
<evidence type="ECO:0000313" key="9">
    <source>
        <dbReference type="Proteomes" id="UP000051802"/>
    </source>
</evidence>
<evidence type="ECO:0000256" key="1">
    <source>
        <dbReference type="ARBA" id="ARBA00004442"/>
    </source>
</evidence>
<dbReference type="PANTHER" id="PTHR40980:SF3">
    <property type="entry name" value="TONB-DEPENDENT RECEPTOR-LIKE BETA-BARREL DOMAIN-CONTAINING PROTEIN"/>
    <property type="match status" value="1"/>
</dbReference>
<dbReference type="Pfam" id="PF07715">
    <property type="entry name" value="Plug"/>
    <property type="match status" value="1"/>
</dbReference>
<dbReference type="GO" id="GO:0009279">
    <property type="term" value="C:cell outer membrane"/>
    <property type="evidence" value="ECO:0007669"/>
    <property type="project" value="UniProtKB-SubCell"/>
</dbReference>
<feature type="domain" description="TonB-dependent receptor plug" evidence="7">
    <location>
        <begin position="53"/>
        <end position="164"/>
    </location>
</feature>
<dbReference type="Pfam" id="PF00593">
    <property type="entry name" value="TonB_dep_Rec_b-barrel"/>
    <property type="match status" value="1"/>
</dbReference>
<keyword evidence="3" id="KW-0998">Cell outer membrane</keyword>
<evidence type="ECO:0000256" key="5">
    <source>
        <dbReference type="SAM" id="MobiDB-lite"/>
    </source>
</evidence>
<sequence length="958" mass="103376">MAAAPVFAQEATGSSAQPEPTQSQAASGQDAVTLDRVEVSGYRRSIQFSTDAKRDSVTFTDTVYAEDIGKFPDMNIGESLSRIPGVQLSRDVNGEGTNIAIRGLGSSFTKTTLNGASIATASIGLDAQNQNREVDLNLFPTEFFTQLTVSKTPTASMLEGGVSGVVDMRSARPFDRPGTHLTYALQGGYNSTSDKISPNGTLIGSWTNESGTFGILGGVTSTRGKLGLEGFESVGWTNPGLTYTQCGLTPPAGTPATNQPAACNVGGGGNWRIPDTVPASGAAAGLTPGEVIDANWLLAHNPGLDINQISEALIPRLGRNVYMDGERNRDSGVLSMEWRPSDDLHFYLDTLYSEAHRTNNRIDMNLIGRNGSMVPVDMQVDANNVVTSATFANAQYFLEARPYREDVKFWSVNPGAEILFGDAQDVKLTVQANASRSWMFRESPTILVNSPITTVQYENTGGDQPTISSGLDLNDPNLGWSWTGGRVNINNEKRVTETQGARADLQFGDDKRNVKVGFAYDEAERRIQGFDNSVAWEQVVCRGAGTTCTGGPGSAIPQADLASYLRPGPYGFITVDFDRFMRDTNYYALRDSAPESNSANTGASTGGIEEKNWGFYVEANAEAEVWNRTLRFNAGMRYVTTDQTISGPVTLSGVRSYQSLDSDYKELLPSFNLAWDVADNVVLRMSGSRTMTRPNPSAMIPATNFSDPSAQTASQGNPNLAPYLATNFDLGGEWYTGGEGYVGLTLFNKRINGFTVNGVRRIPFNELGVPYDSLLPTQQAALQQRGGPDAATVDVQTQVNADGVLNIRGVEAIWVQPLDVVLDGLGFTANYTHVNQDSEGDGVPAVAEGVAPNLWNGTVYWEKGPVSARVSYTWNDDMIISGANQNGIPYARLNADARGQMDLSASYTLENLPSKPQITLNVTNITDEPLRTTFAWPNATYSLYYPGRTIMLGIRGTF</sequence>
<dbReference type="Gene3D" id="2.40.170.20">
    <property type="entry name" value="TonB-dependent receptor, beta-barrel domain"/>
    <property type="match status" value="1"/>
</dbReference>
<keyword evidence="9" id="KW-1185">Reference proteome</keyword>
<protein>
    <submittedName>
        <fullName evidence="8">TonB-dependent receptor</fullName>
    </submittedName>
</protein>
<keyword evidence="8" id="KW-0675">Receptor</keyword>
<dbReference type="AlphaFoldDB" id="A0A0R0AM42"/>
<feature type="region of interest" description="Disordered" evidence="5">
    <location>
        <begin position="1"/>
        <end position="31"/>
    </location>
</feature>
<evidence type="ECO:0000259" key="6">
    <source>
        <dbReference type="Pfam" id="PF00593"/>
    </source>
</evidence>
<evidence type="ECO:0000256" key="3">
    <source>
        <dbReference type="ARBA" id="ARBA00023237"/>
    </source>
</evidence>
<dbReference type="PANTHER" id="PTHR40980">
    <property type="entry name" value="PLUG DOMAIN-CONTAINING PROTEIN"/>
    <property type="match status" value="1"/>
</dbReference>
<dbReference type="InterPro" id="IPR012910">
    <property type="entry name" value="Plug_dom"/>
</dbReference>
<dbReference type="OrthoDB" id="8727862at2"/>
<feature type="compositionally biased region" description="Polar residues" evidence="5">
    <location>
        <begin position="11"/>
        <end position="27"/>
    </location>
</feature>
<feature type="domain" description="TonB-dependent receptor-like beta-barrel" evidence="6">
    <location>
        <begin position="461"/>
        <end position="925"/>
    </location>
</feature>
<comment type="subcellular location">
    <subcellularLocation>
        <location evidence="1 4">Cell outer membrane</location>
    </subcellularLocation>
</comment>
<reference evidence="8 9" key="1">
    <citation type="submission" date="2015-10" db="EMBL/GenBank/DDBJ databases">
        <title>Genome sequencing and analysis of members of genus Stenotrophomonas.</title>
        <authorList>
            <person name="Patil P.P."/>
            <person name="Midha S."/>
            <person name="Patil P.B."/>
        </authorList>
    </citation>
    <scope>NUCLEOTIDE SEQUENCE [LARGE SCALE GENOMIC DNA]</scope>
    <source>
        <strain evidence="8 9">JCM 16536</strain>
    </source>
</reference>
<organism evidence="8 9">
    <name type="scientific">Stenotrophomonas panacihumi</name>
    <dbReference type="NCBI Taxonomy" id="676599"/>
    <lineage>
        <taxon>Bacteria</taxon>
        <taxon>Pseudomonadati</taxon>
        <taxon>Pseudomonadota</taxon>
        <taxon>Gammaproteobacteria</taxon>
        <taxon>Lysobacterales</taxon>
        <taxon>Lysobacteraceae</taxon>
        <taxon>Stenotrophomonas</taxon>
    </lineage>
</organism>
<keyword evidence="4" id="KW-0798">TonB box</keyword>
<dbReference type="EMBL" id="LLXU01000076">
    <property type="protein sequence ID" value="KRG43314.1"/>
    <property type="molecule type" value="Genomic_DNA"/>
</dbReference>
<comment type="caution">
    <text evidence="8">The sequence shown here is derived from an EMBL/GenBank/DDBJ whole genome shotgun (WGS) entry which is preliminary data.</text>
</comment>